<evidence type="ECO:0000256" key="7">
    <source>
        <dbReference type="SAM" id="Phobius"/>
    </source>
</evidence>
<reference evidence="16" key="2">
    <citation type="submission" date="2012-11" db="EMBL/GenBank/DDBJ databases">
        <authorList>
            <person name="Kuo A."/>
            <person name="Curtis B.A."/>
            <person name="Tanifuji G."/>
            <person name="Burki F."/>
            <person name="Gruber A."/>
            <person name="Irimia M."/>
            <person name="Maruyama S."/>
            <person name="Arias M.C."/>
            <person name="Ball S.G."/>
            <person name="Gile G.H."/>
            <person name="Hirakawa Y."/>
            <person name="Hopkins J.F."/>
            <person name="Rensing S.A."/>
            <person name="Schmutz J."/>
            <person name="Symeonidi A."/>
            <person name="Elias M."/>
            <person name="Eveleigh R.J."/>
            <person name="Herman E.K."/>
            <person name="Klute M.J."/>
            <person name="Nakayama T."/>
            <person name="Obornik M."/>
            <person name="Reyes-Prieto A."/>
            <person name="Armbrust E.V."/>
            <person name="Aves S.J."/>
            <person name="Beiko R.G."/>
            <person name="Coutinho P."/>
            <person name="Dacks J.B."/>
            <person name="Durnford D.G."/>
            <person name="Fast N.M."/>
            <person name="Green B.R."/>
            <person name="Grisdale C."/>
            <person name="Hempe F."/>
            <person name="Henrissat B."/>
            <person name="Hoppner M.P."/>
            <person name="Ishida K.-I."/>
            <person name="Kim E."/>
            <person name="Koreny L."/>
            <person name="Kroth P.G."/>
            <person name="Liu Y."/>
            <person name="Malik S.-B."/>
            <person name="Maier U.G."/>
            <person name="McRose D."/>
            <person name="Mock T."/>
            <person name="Neilson J.A."/>
            <person name="Onodera N.T."/>
            <person name="Poole A.M."/>
            <person name="Pritham E.J."/>
            <person name="Richards T.A."/>
            <person name="Rocap G."/>
            <person name="Roy S.W."/>
            <person name="Sarai C."/>
            <person name="Schaack S."/>
            <person name="Shirato S."/>
            <person name="Slamovits C.H."/>
            <person name="Spencer D.F."/>
            <person name="Suzuki S."/>
            <person name="Worden A.Z."/>
            <person name="Zauner S."/>
            <person name="Barry K."/>
            <person name="Bell C."/>
            <person name="Bharti A.K."/>
            <person name="Crow J.A."/>
            <person name="Grimwood J."/>
            <person name="Kramer R."/>
            <person name="Lindquist E."/>
            <person name="Lucas S."/>
            <person name="Salamov A."/>
            <person name="McFadden G.I."/>
            <person name="Lane C.E."/>
            <person name="Keeling P.J."/>
            <person name="Gray M.W."/>
            <person name="Grigoriev I.V."/>
            <person name="Archibald J.M."/>
        </authorList>
    </citation>
    <scope>NUCLEOTIDE SEQUENCE</scope>
    <source>
        <strain evidence="16">CCMP2712</strain>
    </source>
</reference>
<dbReference type="PaxDb" id="55529-EKX40035"/>
<dbReference type="GeneID" id="17296853"/>
<dbReference type="Gene3D" id="2.60.40.1120">
    <property type="entry name" value="Carboxypeptidase-like, regulatory domain"/>
    <property type="match status" value="3"/>
</dbReference>
<dbReference type="KEGG" id="gtt:GUITHDRAFT_113771"/>
<dbReference type="Pfam" id="PF22902">
    <property type="entry name" value="NOMO1-like_9th"/>
    <property type="match status" value="1"/>
</dbReference>
<accession>L1IW11</accession>
<keyword evidence="4" id="KW-0256">Endoplasmic reticulum</keyword>
<comment type="subcellular location">
    <subcellularLocation>
        <location evidence="1">Endoplasmic reticulum membrane</location>
        <topology evidence="1">Single-pass type I membrane protein</topology>
    </subcellularLocation>
</comment>
<evidence type="ECO:0000259" key="10">
    <source>
        <dbReference type="Pfam" id="PF22902"/>
    </source>
</evidence>
<evidence type="ECO:0000256" key="3">
    <source>
        <dbReference type="ARBA" id="ARBA00022729"/>
    </source>
</evidence>
<dbReference type="InterPro" id="IPR055074">
    <property type="entry name" value="NOMO1-3_2nd"/>
</dbReference>
<feature type="domain" description="NOMO-like ninth beta-sandwich" evidence="10">
    <location>
        <begin position="735"/>
        <end position="805"/>
    </location>
</feature>
<dbReference type="InterPro" id="IPR056190">
    <property type="entry name" value="NOMO_5th"/>
</dbReference>
<keyword evidence="3 8" id="KW-0732">Signal</keyword>
<dbReference type="SUPFAM" id="SSF49464">
    <property type="entry name" value="Carboxypeptidase regulatory domain-like"/>
    <property type="match status" value="1"/>
</dbReference>
<evidence type="ECO:0000259" key="9">
    <source>
        <dbReference type="Pfam" id="PF22898"/>
    </source>
</evidence>
<feature type="transmembrane region" description="Helical" evidence="7">
    <location>
        <begin position="1096"/>
        <end position="1113"/>
    </location>
</feature>
<dbReference type="Pfam" id="PF22898">
    <property type="entry name" value="NOMO1-like_1st"/>
    <property type="match status" value="1"/>
</dbReference>
<keyword evidence="6 7" id="KW-0472">Membrane</keyword>
<dbReference type="OrthoDB" id="10263633at2759"/>
<name>L1IW11_GUITC</name>
<feature type="domain" description="NOMO-like N-terminal beta-sandwich" evidence="9">
    <location>
        <begin position="47"/>
        <end position="123"/>
    </location>
</feature>
<evidence type="ECO:0000256" key="1">
    <source>
        <dbReference type="ARBA" id="ARBA00004115"/>
    </source>
</evidence>
<dbReference type="STRING" id="905079.L1IW11"/>
<dbReference type="InterPro" id="IPR008969">
    <property type="entry name" value="CarboxyPept-like_regulatory"/>
</dbReference>
<evidence type="ECO:0000259" key="13">
    <source>
        <dbReference type="Pfam" id="PF23194"/>
    </source>
</evidence>
<keyword evidence="2 7" id="KW-0812">Transmembrane</keyword>
<feature type="domain" description="NOMO second beta-sandwich" evidence="11">
    <location>
        <begin position="828"/>
        <end position="888"/>
    </location>
</feature>
<dbReference type="PANTHER" id="PTHR23303:SF14">
    <property type="entry name" value="BOS COMPLEX SUBUNIT NOMO1-RELATED"/>
    <property type="match status" value="1"/>
</dbReference>
<dbReference type="InterPro" id="IPR013783">
    <property type="entry name" value="Ig-like_fold"/>
</dbReference>
<evidence type="ECO:0000256" key="5">
    <source>
        <dbReference type="ARBA" id="ARBA00022989"/>
    </source>
</evidence>
<protein>
    <submittedName>
        <fullName evidence="14 15">Uncharacterized protein</fullName>
    </submittedName>
</protein>
<dbReference type="InterPro" id="IPR056191">
    <property type="entry name" value="NOMO_12th"/>
</dbReference>
<feature type="domain" description="NOMO second beta-sandwich" evidence="11">
    <location>
        <begin position="127"/>
        <end position="208"/>
    </location>
</feature>
<evidence type="ECO:0000259" key="11">
    <source>
        <dbReference type="Pfam" id="PF22904"/>
    </source>
</evidence>
<dbReference type="OMA" id="FVFKGFG"/>
<reference evidence="15" key="3">
    <citation type="submission" date="2015-06" db="UniProtKB">
        <authorList>
            <consortium name="EnsemblProtists"/>
        </authorList>
    </citation>
    <scope>IDENTIFICATION</scope>
</reference>
<evidence type="ECO:0000313" key="14">
    <source>
        <dbReference type="EMBL" id="EKX40035.1"/>
    </source>
</evidence>
<dbReference type="InterPro" id="IPR055073">
    <property type="entry name" value="NOMO1-like_9th"/>
</dbReference>
<dbReference type="Gene3D" id="2.60.40.10">
    <property type="entry name" value="Immunoglobulins"/>
    <property type="match status" value="1"/>
</dbReference>
<dbReference type="Proteomes" id="UP000011087">
    <property type="component" value="Unassembled WGS sequence"/>
</dbReference>
<dbReference type="eggNOG" id="KOG1948">
    <property type="taxonomic scope" value="Eukaryota"/>
</dbReference>
<reference evidence="14 16" key="1">
    <citation type="journal article" date="2012" name="Nature">
        <title>Algal genomes reveal evolutionary mosaicism and the fate of nucleomorphs.</title>
        <authorList>
            <consortium name="DOE Joint Genome Institute"/>
            <person name="Curtis B.A."/>
            <person name="Tanifuji G."/>
            <person name="Burki F."/>
            <person name="Gruber A."/>
            <person name="Irimia M."/>
            <person name="Maruyama S."/>
            <person name="Arias M.C."/>
            <person name="Ball S.G."/>
            <person name="Gile G.H."/>
            <person name="Hirakawa Y."/>
            <person name="Hopkins J.F."/>
            <person name="Kuo A."/>
            <person name="Rensing S.A."/>
            <person name="Schmutz J."/>
            <person name="Symeonidi A."/>
            <person name="Elias M."/>
            <person name="Eveleigh R.J."/>
            <person name="Herman E.K."/>
            <person name="Klute M.J."/>
            <person name="Nakayama T."/>
            <person name="Obornik M."/>
            <person name="Reyes-Prieto A."/>
            <person name="Armbrust E.V."/>
            <person name="Aves S.J."/>
            <person name="Beiko R.G."/>
            <person name="Coutinho P."/>
            <person name="Dacks J.B."/>
            <person name="Durnford D.G."/>
            <person name="Fast N.M."/>
            <person name="Green B.R."/>
            <person name="Grisdale C.J."/>
            <person name="Hempel F."/>
            <person name="Henrissat B."/>
            <person name="Hoppner M.P."/>
            <person name="Ishida K."/>
            <person name="Kim E."/>
            <person name="Koreny L."/>
            <person name="Kroth P.G."/>
            <person name="Liu Y."/>
            <person name="Malik S.B."/>
            <person name="Maier U.G."/>
            <person name="McRose D."/>
            <person name="Mock T."/>
            <person name="Neilson J.A."/>
            <person name="Onodera N.T."/>
            <person name="Poole A.M."/>
            <person name="Pritham E.J."/>
            <person name="Richards T.A."/>
            <person name="Rocap G."/>
            <person name="Roy S.W."/>
            <person name="Sarai C."/>
            <person name="Schaack S."/>
            <person name="Shirato S."/>
            <person name="Slamovits C.H."/>
            <person name="Spencer D.F."/>
            <person name="Suzuki S."/>
            <person name="Worden A.Z."/>
            <person name="Zauner S."/>
            <person name="Barry K."/>
            <person name="Bell C."/>
            <person name="Bharti A.K."/>
            <person name="Crow J.A."/>
            <person name="Grimwood J."/>
            <person name="Kramer R."/>
            <person name="Lindquist E."/>
            <person name="Lucas S."/>
            <person name="Salamov A."/>
            <person name="McFadden G.I."/>
            <person name="Lane C.E."/>
            <person name="Keeling P.J."/>
            <person name="Gray M.W."/>
            <person name="Grigoriev I.V."/>
            <person name="Archibald J.M."/>
        </authorList>
    </citation>
    <scope>NUCLEOTIDE SEQUENCE</scope>
    <source>
        <strain evidence="14 16">CCMP2712</strain>
    </source>
</reference>
<evidence type="ECO:0000256" key="2">
    <source>
        <dbReference type="ARBA" id="ARBA00022692"/>
    </source>
</evidence>
<keyword evidence="16" id="KW-1185">Reference proteome</keyword>
<dbReference type="RefSeq" id="XP_005827015.1">
    <property type="nucleotide sequence ID" value="XM_005826958.1"/>
</dbReference>
<evidence type="ECO:0000259" key="12">
    <source>
        <dbReference type="Pfam" id="PF23192"/>
    </source>
</evidence>
<proteinExistence type="predicted"/>
<dbReference type="GO" id="GO:0005789">
    <property type="term" value="C:endoplasmic reticulum membrane"/>
    <property type="evidence" value="ECO:0007669"/>
    <property type="project" value="UniProtKB-SubCell"/>
</dbReference>
<dbReference type="InterPro" id="IPR055075">
    <property type="entry name" value="NOMO-like_N"/>
</dbReference>
<dbReference type="SUPFAM" id="SSF49452">
    <property type="entry name" value="Starch-binding domain-like"/>
    <property type="match status" value="2"/>
</dbReference>
<dbReference type="PANTHER" id="PTHR23303">
    <property type="entry name" value="CARBOXYPEPTIDASE REGULATORY REGION-CONTAINING"/>
    <property type="match status" value="1"/>
</dbReference>
<dbReference type="InterPro" id="IPR051417">
    <property type="entry name" value="SDr/BOS_complex"/>
</dbReference>
<dbReference type="Pfam" id="PF22904">
    <property type="entry name" value="NOMO1-like_2nd"/>
    <property type="match status" value="2"/>
</dbReference>
<dbReference type="EnsemblProtists" id="EKX40035">
    <property type="protein sequence ID" value="EKX40035"/>
    <property type="gene ID" value="GUITHDRAFT_113771"/>
</dbReference>
<feature type="domain" description="NOMO fifth transthyretin-like" evidence="13">
    <location>
        <begin position="402"/>
        <end position="481"/>
    </location>
</feature>
<dbReference type="SUPFAM" id="SSF49478">
    <property type="entry name" value="Cna protein B-type domain"/>
    <property type="match status" value="1"/>
</dbReference>
<sequence length="1128" mass="122923">MHSTNRLSGGVLLGLLLAGSLLPYALAQEDVIGCGGFVRLSGDFANDEKPDLSPIRVKLYTLGGVFKSETECAPNGYYYLPIYEKGRYNVRLEGPPGWMFDSAEQEVSTEDDGPCMQGKDIDFKVVGFALAGQVRTEGSESGPAGVHLKLQSKSGGTFSTETGEGGVFTFKDAPHGTYTLTAHHQRYKFRRNSVEVVTSFGQSDVKETFDVIGYDVKGAVRWTQGAAASEVPVLLKPQGGSERPRDLLCKVSDTAREQGAWCSAVSGKDGSYVFEHVPLGLYHISVDKKDSQSSRFEFDRDSVSVAVEHSPVIVDEPLSLKQFVIGGKVLDFKGNGVAKATVSINGSPVAETDQSGSYSIKTSVGSYSITVSKENMLFDELKGYELSPQLRRIGSIQASKYSLCGKVNMEPGSPVQGHKVSIRSSKGGRQESLLTDSKGEFCVMLAPEEYVLSVFAGTGIIMTPSEKKVALADGPVLNAEFRQAALHVQGSIDCLESSCGDNIKITLIKDGQNVKSETLNGKSKFSFANIPAGPYTVTVEKKDWCWKSQSISVKVGTEDSSSLKFVQAGFLTNVEVPRSLPVKLVHQSGTKYDLNLQTGQTTLCIPRSGTFTIESDKCVRLSEKTFTAPSAKVLKFAVEEVSTDLMVEAKPRSDMQISFELQVQRSSGKKVETVKAEPKGNAYVATIWTKPGQVVDITPKVEGENLMFEPRSEVVKPSFENRCSSEKIRFTTKVGRMLKGKIEPPLSNVIVRVVEEVRGGGAQEHEIARAVTGDDGQYSIGPVWDEKKYTVIATKEGYNFKLESNGVFRSVRMGEVKVKVVDTRGSQLAGVMLSLTGENEYRQNNRTGDDGTFYFVGLLPGNYFLRPMLKEYQFKPASQSVKVQEGENPIVQVQGERVAFSALGTVRLLDGMHEKNAVVKAEAMDDSQGYEETVSDEEGNFRLRGLRPGVEYKISIKNGEGMRHERCSPSHVVIKMEKKDVSGLDFIAFRRPAKLDLMGVVPGAEDSHLKQIVIELALASNPNAPIKSSPLLAGRYFEFASLARDSYVVRAVSQLDSRAYKVSSPPVTVDLDDSTGLVELSFRADPRNSGEGVKATSFYVLVLIVAGIVLATNRKELTSMYNRGSSAK</sequence>
<keyword evidence="5 7" id="KW-1133">Transmembrane helix</keyword>
<dbReference type="EMBL" id="JH993034">
    <property type="protein sequence ID" value="EKX40035.1"/>
    <property type="molecule type" value="Genomic_DNA"/>
</dbReference>
<evidence type="ECO:0000313" key="15">
    <source>
        <dbReference type="EnsemblProtists" id="EKX40035"/>
    </source>
</evidence>
<feature type="chain" id="PRO_5008770530" evidence="8">
    <location>
        <begin position="28"/>
        <end position="1128"/>
    </location>
</feature>
<evidence type="ECO:0000256" key="8">
    <source>
        <dbReference type="SAM" id="SignalP"/>
    </source>
</evidence>
<dbReference type="InterPro" id="IPR013784">
    <property type="entry name" value="Carb-bd-like_fold"/>
</dbReference>
<dbReference type="GO" id="GO:0030246">
    <property type="term" value="F:carbohydrate binding"/>
    <property type="evidence" value="ECO:0007669"/>
    <property type="project" value="InterPro"/>
</dbReference>
<dbReference type="Pfam" id="PF23192">
    <property type="entry name" value="NOMO_12th"/>
    <property type="match status" value="1"/>
</dbReference>
<gene>
    <name evidence="14" type="ORF">GUITHDRAFT_113771</name>
</gene>
<feature type="signal peptide" evidence="8">
    <location>
        <begin position="1"/>
        <end position="27"/>
    </location>
</feature>
<dbReference type="AlphaFoldDB" id="L1IW11"/>
<organism evidence="14">
    <name type="scientific">Guillardia theta (strain CCMP2712)</name>
    <name type="common">Cryptophyte</name>
    <dbReference type="NCBI Taxonomy" id="905079"/>
    <lineage>
        <taxon>Eukaryota</taxon>
        <taxon>Cryptophyceae</taxon>
        <taxon>Pyrenomonadales</taxon>
        <taxon>Geminigeraceae</taxon>
        <taxon>Guillardia</taxon>
    </lineage>
</organism>
<evidence type="ECO:0000313" key="16">
    <source>
        <dbReference type="Proteomes" id="UP000011087"/>
    </source>
</evidence>
<dbReference type="Pfam" id="PF23194">
    <property type="entry name" value="NOMO_5th"/>
    <property type="match status" value="1"/>
</dbReference>
<dbReference type="HOGENOM" id="CLU_007543_2_0_1"/>
<feature type="domain" description="NOMO C-terminal transthyretin-like" evidence="12">
    <location>
        <begin position="996"/>
        <end position="1084"/>
    </location>
</feature>
<evidence type="ECO:0000256" key="4">
    <source>
        <dbReference type="ARBA" id="ARBA00022824"/>
    </source>
</evidence>
<evidence type="ECO:0000256" key="6">
    <source>
        <dbReference type="ARBA" id="ARBA00023136"/>
    </source>
</evidence>